<dbReference type="Gene3D" id="3.40.50.150">
    <property type="entry name" value="Vaccinia Virus protein VP39"/>
    <property type="match status" value="1"/>
</dbReference>
<dbReference type="SUPFAM" id="SSF53335">
    <property type="entry name" value="S-adenosyl-L-methionine-dependent methyltransferases"/>
    <property type="match status" value="1"/>
</dbReference>
<dbReference type="Pfam" id="PF13489">
    <property type="entry name" value="Methyltransf_23"/>
    <property type="match status" value="1"/>
</dbReference>
<dbReference type="OrthoDB" id="9777830at2"/>
<keyword evidence="2" id="KW-0808">Transferase</keyword>
<dbReference type="InterPro" id="IPR029063">
    <property type="entry name" value="SAM-dependent_MTases_sf"/>
</dbReference>
<evidence type="ECO:0000313" key="3">
    <source>
        <dbReference type="Proteomes" id="UP000280346"/>
    </source>
</evidence>
<proteinExistence type="predicted"/>
<feature type="region of interest" description="Disordered" evidence="1">
    <location>
        <begin position="1"/>
        <end position="22"/>
    </location>
</feature>
<sequence>MIATPAVPPETGEPLSVSAPAPQRPWTVCPACGGTDHRDDYDFSVTSTPGAVPGRVVTCRGCGLQFKIAARPDVPLADYYADTGLYQHRDDEAEADKEFARILEILRGRVQPGARLLDIGSGPGNFLRAAVRAGYDVTGVELNAGLAELARTASGAEVIAGDALALPRLLAGREGGYDVVTMLDLIEHVLDPVRLLREAASFLKPDGVLLVYTPNHAGLITRVAALAHGLTLGRVQGPLRGIYDCDHIVFFTPETLHDAVRRAGLEPGALTMVKFNPDRRNIARGVTASALRLIESVSPVLFGEFRMVLLARPAGPPSP</sequence>
<reference evidence="2 3" key="1">
    <citation type="submission" date="2018-12" db="EMBL/GenBank/DDBJ databases">
        <authorList>
            <person name="Yang Y."/>
        </authorList>
    </citation>
    <scope>NUCLEOTIDE SEQUENCE [LARGE SCALE GENOMIC DNA]</scope>
    <source>
        <strain evidence="2 3">GSF71</strain>
    </source>
</reference>
<accession>A0A433J6K8</accession>
<dbReference type="GO" id="GO:0008168">
    <property type="term" value="F:methyltransferase activity"/>
    <property type="evidence" value="ECO:0007669"/>
    <property type="project" value="UniProtKB-KW"/>
</dbReference>
<name>A0A433J6K8_9PROT</name>
<evidence type="ECO:0000256" key="1">
    <source>
        <dbReference type="SAM" id="MobiDB-lite"/>
    </source>
</evidence>
<comment type="caution">
    <text evidence="2">The sequence shown here is derived from an EMBL/GenBank/DDBJ whole genome shotgun (WGS) entry which is preliminary data.</text>
</comment>
<gene>
    <name evidence="2" type="ORF">EJ913_16625</name>
</gene>
<dbReference type="CDD" id="cd02440">
    <property type="entry name" value="AdoMet_MTases"/>
    <property type="match status" value="1"/>
</dbReference>
<organism evidence="2 3">
    <name type="scientific">Azospirillum doebereinerae</name>
    <dbReference type="NCBI Taxonomy" id="92933"/>
    <lineage>
        <taxon>Bacteria</taxon>
        <taxon>Pseudomonadati</taxon>
        <taxon>Pseudomonadota</taxon>
        <taxon>Alphaproteobacteria</taxon>
        <taxon>Rhodospirillales</taxon>
        <taxon>Azospirillaceae</taxon>
        <taxon>Azospirillum</taxon>
    </lineage>
</organism>
<dbReference type="PANTHER" id="PTHR43861">
    <property type="entry name" value="TRANS-ACONITATE 2-METHYLTRANSFERASE-RELATED"/>
    <property type="match status" value="1"/>
</dbReference>
<dbReference type="Proteomes" id="UP000280346">
    <property type="component" value="Unassembled WGS sequence"/>
</dbReference>
<protein>
    <submittedName>
        <fullName evidence="2">Methyltransferase domain-containing protein</fullName>
    </submittedName>
</protein>
<evidence type="ECO:0000313" key="2">
    <source>
        <dbReference type="EMBL" id="RUQ68810.1"/>
    </source>
</evidence>
<dbReference type="GO" id="GO:0032259">
    <property type="term" value="P:methylation"/>
    <property type="evidence" value="ECO:0007669"/>
    <property type="project" value="UniProtKB-KW"/>
</dbReference>
<keyword evidence="2" id="KW-0489">Methyltransferase</keyword>
<dbReference type="AlphaFoldDB" id="A0A433J6K8"/>
<dbReference type="EMBL" id="RZIJ01000013">
    <property type="protein sequence ID" value="RUQ68810.1"/>
    <property type="molecule type" value="Genomic_DNA"/>
</dbReference>
<keyword evidence="3" id="KW-1185">Reference proteome</keyword>